<gene>
    <name evidence="2" type="ORF">LCGC14_1764120</name>
</gene>
<dbReference type="Gene3D" id="3.40.50.1010">
    <property type="entry name" value="5'-nuclease"/>
    <property type="match status" value="1"/>
</dbReference>
<sequence>MKNKTIILDFGIFQFRSIFATLNNPTIPATYTCLAAIIGCLKKIGVTKSDNIIIACDKGSWRKDFSKEYKADRAEKRKKSPIDWQSEFEKMNQLLQTLDLSTIFHVIKLPKIEADDIASVCCRVFKDSEIVLVSYDEDWQLLWNYPNVKIFSPMTKRYKLKLANFNVYKLLASKIRKETSDNLVSPILNKKQYENRMKIVNLLELPEWVEQSIIAELESLEDKEENLDLIPFKSLRGRFETLYNQDKIVTYEKCIKYEERRANKLKKGKLLKMAKVKLAKKNKKTEFKEVIDEVFK</sequence>
<protein>
    <recommendedName>
        <fullName evidence="1">5'-3' exonuclease alpha-helical arch N-terminal domain-containing protein</fullName>
    </recommendedName>
</protein>
<reference evidence="2" key="1">
    <citation type="journal article" date="2015" name="Nature">
        <title>Complex archaea that bridge the gap between prokaryotes and eukaryotes.</title>
        <authorList>
            <person name="Spang A."/>
            <person name="Saw J.H."/>
            <person name="Jorgensen S.L."/>
            <person name="Zaremba-Niedzwiedzka K."/>
            <person name="Martijn J."/>
            <person name="Lind A.E."/>
            <person name="van Eijk R."/>
            <person name="Schleper C."/>
            <person name="Guy L."/>
            <person name="Ettema T.J."/>
        </authorList>
    </citation>
    <scope>NUCLEOTIDE SEQUENCE</scope>
</reference>
<feature type="domain" description="5'-3' exonuclease alpha-helical arch N-terminal" evidence="1">
    <location>
        <begin position="5"/>
        <end position="155"/>
    </location>
</feature>
<dbReference type="GO" id="GO:0004518">
    <property type="term" value="F:nuclease activity"/>
    <property type="evidence" value="ECO:0007669"/>
    <property type="project" value="UniProtKB-ARBA"/>
</dbReference>
<name>A0A0F9H054_9ZZZZ</name>
<evidence type="ECO:0000313" key="2">
    <source>
        <dbReference type="EMBL" id="KKM04454.1"/>
    </source>
</evidence>
<dbReference type="Gene3D" id="1.10.150.20">
    <property type="entry name" value="5' to 3' exonuclease, C-terminal subdomain"/>
    <property type="match status" value="1"/>
</dbReference>
<dbReference type="AlphaFoldDB" id="A0A0F9H054"/>
<dbReference type="SUPFAM" id="SSF88723">
    <property type="entry name" value="PIN domain-like"/>
    <property type="match status" value="1"/>
</dbReference>
<proteinExistence type="predicted"/>
<evidence type="ECO:0000259" key="1">
    <source>
        <dbReference type="Pfam" id="PF02739"/>
    </source>
</evidence>
<organism evidence="2">
    <name type="scientific">marine sediment metagenome</name>
    <dbReference type="NCBI Taxonomy" id="412755"/>
    <lineage>
        <taxon>unclassified sequences</taxon>
        <taxon>metagenomes</taxon>
        <taxon>ecological metagenomes</taxon>
    </lineage>
</organism>
<dbReference type="GO" id="GO:0003677">
    <property type="term" value="F:DNA binding"/>
    <property type="evidence" value="ECO:0007669"/>
    <property type="project" value="InterPro"/>
</dbReference>
<dbReference type="InterPro" id="IPR029060">
    <property type="entry name" value="PIN-like_dom_sf"/>
</dbReference>
<dbReference type="Pfam" id="PF02739">
    <property type="entry name" value="5_3_exonuc_N"/>
    <property type="match status" value="1"/>
</dbReference>
<dbReference type="InterPro" id="IPR020046">
    <property type="entry name" value="5-3_exonucl_a-hlix_arch_N"/>
</dbReference>
<comment type="caution">
    <text evidence="2">The sequence shown here is derived from an EMBL/GenBank/DDBJ whole genome shotgun (WGS) entry which is preliminary data.</text>
</comment>
<dbReference type="GO" id="GO:0016788">
    <property type="term" value="F:hydrolase activity, acting on ester bonds"/>
    <property type="evidence" value="ECO:0007669"/>
    <property type="project" value="UniProtKB-ARBA"/>
</dbReference>
<accession>A0A0F9H054</accession>
<dbReference type="EMBL" id="LAZR01016450">
    <property type="protein sequence ID" value="KKM04454.1"/>
    <property type="molecule type" value="Genomic_DNA"/>
</dbReference>